<keyword evidence="2" id="KW-0472">Membrane</keyword>
<feature type="transmembrane region" description="Helical" evidence="2">
    <location>
        <begin position="38"/>
        <end position="66"/>
    </location>
</feature>
<feature type="transmembrane region" description="Helical" evidence="2">
    <location>
        <begin position="86"/>
        <end position="107"/>
    </location>
</feature>
<evidence type="ECO:0000256" key="2">
    <source>
        <dbReference type="SAM" id="Phobius"/>
    </source>
</evidence>
<keyword evidence="4" id="KW-1185">Reference proteome</keyword>
<keyword evidence="2" id="KW-1133">Transmembrane helix</keyword>
<gene>
    <name evidence="3" type="ORF">GBAR_LOCUS31723</name>
</gene>
<sequence length="123" mass="13224">MESSKEMSDISQQPPPEHTPAANEEGHSLLPQERLKRFFLAVPLLSFLVGGALLLVEVTVIVLVLVAPTTVGITEELALSEAQRGVLGAVSVVMLIEAVAFGIIDIGTNRQRARLIKAQRNNS</sequence>
<reference evidence="3" key="1">
    <citation type="submission" date="2023-03" db="EMBL/GenBank/DDBJ databases">
        <authorList>
            <person name="Steffen K."/>
            <person name="Cardenas P."/>
        </authorList>
    </citation>
    <scope>NUCLEOTIDE SEQUENCE</scope>
</reference>
<evidence type="ECO:0000313" key="4">
    <source>
        <dbReference type="Proteomes" id="UP001174909"/>
    </source>
</evidence>
<proteinExistence type="predicted"/>
<comment type="caution">
    <text evidence="3">The sequence shown here is derived from an EMBL/GenBank/DDBJ whole genome shotgun (WGS) entry which is preliminary data.</text>
</comment>
<evidence type="ECO:0000256" key="1">
    <source>
        <dbReference type="SAM" id="MobiDB-lite"/>
    </source>
</evidence>
<protein>
    <submittedName>
        <fullName evidence="3">Uncharacterized protein</fullName>
    </submittedName>
</protein>
<accession>A0AA35U374</accession>
<dbReference type="EMBL" id="CASHTH010004507">
    <property type="protein sequence ID" value="CAI8058351.1"/>
    <property type="molecule type" value="Genomic_DNA"/>
</dbReference>
<feature type="region of interest" description="Disordered" evidence="1">
    <location>
        <begin position="1"/>
        <end position="27"/>
    </location>
</feature>
<keyword evidence="2" id="KW-0812">Transmembrane</keyword>
<dbReference type="Proteomes" id="UP001174909">
    <property type="component" value="Unassembled WGS sequence"/>
</dbReference>
<evidence type="ECO:0000313" key="3">
    <source>
        <dbReference type="EMBL" id="CAI8058351.1"/>
    </source>
</evidence>
<dbReference type="AlphaFoldDB" id="A0AA35U374"/>
<organism evidence="3 4">
    <name type="scientific">Geodia barretti</name>
    <name type="common">Barrett's horny sponge</name>
    <dbReference type="NCBI Taxonomy" id="519541"/>
    <lineage>
        <taxon>Eukaryota</taxon>
        <taxon>Metazoa</taxon>
        <taxon>Porifera</taxon>
        <taxon>Demospongiae</taxon>
        <taxon>Heteroscleromorpha</taxon>
        <taxon>Tetractinellida</taxon>
        <taxon>Astrophorina</taxon>
        <taxon>Geodiidae</taxon>
        <taxon>Geodia</taxon>
    </lineage>
</organism>
<name>A0AA35U374_GEOBA</name>